<evidence type="ECO:0000259" key="1">
    <source>
        <dbReference type="Pfam" id="PF08765"/>
    </source>
</evidence>
<dbReference type="PANTHER" id="PTHR37812:SF1">
    <property type="entry name" value="MU-LIKE PROPHAGE FLUMU PROTEIN C"/>
    <property type="match status" value="1"/>
</dbReference>
<dbReference type="AlphaFoldDB" id="A0A7D5ZS18"/>
<name>A0A7D5ZS18_PSEPU</name>
<dbReference type="PANTHER" id="PTHR37812">
    <property type="entry name" value="MU-LIKE PROPHAGE FLUMU PROTEIN C"/>
    <property type="match status" value="1"/>
</dbReference>
<dbReference type="SUPFAM" id="SSF46689">
    <property type="entry name" value="Homeodomain-like"/>
    <property type="match status" value="1"/>
</dbReference>
<dbReference type="InterPro" id="IPR052411">
    <property type="entry name" value="c-mor_Regulatory_Protein"/>
</dbReference>
<evidence type="ECO:0000313" key="2">
    <source>
        <dbReference type="EMBL" id="QLJ12717.1"/>
    </source>
</evidence>
<dbReference type="InterPro" id="IPR009057">
    <property type="entry name" value="Homeodomain-like_sf"/>
</dbReference>
<dbReference type="Proteomes" id="UP000510934">
    <property type="component" value="Chromosome"/>
</dbReference>
<dbReference type="InterPro" id="IPR014875">
    <property type="entry name" value="Mor_transcription_activator"/>
</dbReference>
<evidence type="ECO:0000313" key="3">
    <source>
        <dbReference type="Proteomes" id="UP000510934"/>
    </source>
</evidence>
<dbReference type="Gene3D" id="1.10.10.60">
    <property type="entry name" value="Homeodomain-like"/>
    <property type="match status" value="1"/>
</dbReference>
<proteinExistence type="predicted"/>
<organism evidence="2 3">
    <name type="scientific">Pseudomonas putida</name>
    <name type="common">Arthrobacter siderocapsulatus</name>
    <dbReference type="NCBI Taxonomy" id="303"/>
    <lineage>
        <taxon>Bacteria</taxon>
        <taxon>Pseudomonadati</taxon>
        <taxon>Pseudomonadota</taxon>
        <taxon>Gammaproteobacteria</taxon>
        <taxon>Pseudomonadales</taxon>
        <taxon>Pseudomonadaceae</taxon>
        <taxon>Pseudomonas</taxon>
    </lineage>
</organism>
<protein>
    <submittedName>
        <fullName evidence="2">Transcriptional regulator</fullName>
    </submittedName>
</protein>
<dbReference type="EMBL" id="CP059052">
    <property type="protein sequence ID" value="QLJ12717.1"/>
    <property type="molecule type" value="Genomic_DNA"/>
</dbReference>
<reference evidence="2 3" key="1">
    <citation type="journal article" date="2009" name="Mikrobiologiia">
        <title>[Phenanthren biodegradation and interaction of Pseudomonas putida BS3701 and Burkholderia sp.BS3702 in plant rhizosphere].</title>
        <authorList>
            <person name="Ovchinnikova A.A."/>
            <person name="Vetrova A.A."/>
            <person name="Filonov A.E."/>
            <person name="Boronin A.M."/>
        </authorList>
    </citation>
    <scope>NUCLEOTIDE SEQUENCE [LARGE SCALE GENOMIC DNA]</scope>
    <source>
        <strain evidence="2 3">BS3701</strain>
    </source>
</reference>
<sequence length="150" mass="17143">MSNGELFDRGEVDKLDPDKVLAHMEDAVVLARWQGTLVEMSSLAENQLLQELPDRADDVPKIARAVVYAICQTMGGAVVYIPRGDTLRRALRDAEIFREWRDKNVRPDALARKFDLSSQAVYDIIARQRALHRQQEPDLFGYQDAPKRLH</sequence>
<dbReference type="Pfam" id="PF08765">
    <property type="entry name" value="Mor"/>
    <property type="match status" value="1"/>
</dbReference>
<accession>A0A7D5ZS18</accession>
<feature type="domain" description="Mor transcription activator" evidence="1">
    <location>
        <begin position="32"/>
        <end position="135"/>
    </location>
</feature>
<gene>
    <name evidence="2" type="ORF">H0H12_19995</name>
</gene>
<dbReference type="RefSeq" id="WP_180688543.1">
    <property type="nucleotide sequence ID" value="NZ_CP059052.1"/>
</dbReference>